<keyword evidence="7" id="KW-0067">ATP-binding</keyword>
<dbReference type="GO" id="GO:0004674">
    <property type="term" value="F:protein serine/threonine kinase activity"/>
    <property type="evidence" value="ECO:0007669"/>
    <property type="project" value="UniProtKB-KW"/>
</dbReference>
<dbReference type="EC" id="2.7.11.1" evidence="2"/>
<evidence type="ECO:0000256" key="7">
    <source>
        <dbReference type="ARBA" id="ARBA00022840"/>
    </source>
</evidence>
<dbReference type="SUPFAM" id="SSF56112">
    <property type="entry name" value="Protein kinase-like (PK-like)"/>
    <property type="match status" value="1"/>
</dbReference>
<protein>
    <recommendedName>
        <fullName evidence="2">non-specific serine/threonine protein kinase</fullName>
        <ecNumber evidence="2">2.7.11.1</ecNumber>
    </recommendedName>
</protein>
<comment type="similarity">
    <text evidence="1">Belongs to the protein kinase superfamily. CAMK Ser/Thr protein kinase family. SNF1 subfamily.</text>
</comment>
<gene>
    <name evidence="12" type="ORF">M0R45_027196</name>
</gene>
<dbReference type="AlphaFoldDB" id="A0AAW1WZL8"/>
<keyword evidence="3" id="KW-0723">Serine/threonine-protein kinase</keyword>
<comment type="catalytic activity">
    <reaction evidence="9">
        <text>L-threonyl-[protein] + ATP = O-phospho-L-threonyl-[protein] + ADP + H(+)</text>
        <dbReference type="Rhea" id="RHEA:46608"/>
        <dbReference type="Rhea" id="RHEA-COMP:11060"/>
        <dbReference type="Rhea" id="RHEA-COMP:11605"/>
        <dbReference type="ChEBI" id="CHEBI:15378"/>
        <dbReference type="ChEBI" id="CHEBI:30013"/>
        <dbReference type="ChEBI" id="CHEBI:30616"/>
        <dbReference type="ChEBI" id="CHEBI:61977"/>
        <dbReference type="ChEBI" id="CHEBI:456216"/>
        <dbReference type="EC" id="2.7.11.1"/>
    </reaction>
</comment>
<comment type="caution">
    <text evidence="12">The sequence shown here is derived from an EMBL/GenBank/DDBJ whole genome shotgun (WGS) entry which is preliminary data.</text>
</comment>
<accession>A0AAW1WZL8</accession>
<dbReference type="InterPro" id="IPR004041">
    <property type="entry name" value="NAF_dom"/>
</dbReference>
<evidence type="ECO:0000313" key="13">
    <source>
        <dbReference type="Proteomes" id="UP001457282"/>
    </source>
</evidence>
<keyword evidence="6" id="KW-0418">Kinase</keyword>
<dbReference type="Pfam" id="PF03822">
    <property type="entry name" value="NAF"/>
    <property type="match status" value="1"/>
</dbReference>
<dbReference type="SUPFAM" id="SSF103243">
    <property type="entry name" value="KA1-like"/>
    <property type="match status" value="1"/>
</dbReference>
<evidence type="ECO:0000256" key="6">
    <source>
        <dbReference type="ARBA" id="ARBA00022777"/>
    </source>
</evidence>
<evidence type="ECO:0000256" key="9">
    <source>
        <dbReference type="ARBA" id="ARBA00047899"/>
    </source>
</evidence>
<evidence type="ECO:0000256" key="2">
    <source>
        <dbReference type="ARBA" id="ARBA00012513"/>
    </source>
</evidence>
<organism evidence="12 13">
    <name type="scientific">Rubus argutus</name>
    <name type="common">Southern blackberry</name>
    <dbReference type="NCBI Taxonomy" id="59490"/>
    <lineage>
        <taxon>Eukaryota</taxon>
        <taxon>Viridiplantae</taxon>
        <taxon>Streptophyta</taxon>
        <taxon>Embryophyta</taxon>
        <taxon>Tracheophyta</taxon>
        <taxon>Spermatophyta</taxon>
        <taxon>Magnoliopsida</taxon>
        <taxon>eudicotyledons</taxon>
        <taxon>Gunneridae</taxon>
        <taxon>Pentapetalae</taxon>
        <taxon>rosids</taxon>
        <taxon>fabids</taxon>
        <taxon>Rosales</taxon>
        <taxon>Rosaceae</taxon>
        <taxon>Rosoideae</taxon>
        <taxon>Rosoideae incertae sedis</taxon>
        <taxon>Rubus</taxon>
    </lineage>
</organism>
<evidence type="ECO:0000313" key="12">
    <source>
        <dbReference type="EMBL" id="KAK9930142.1"/>
    </source>
</evidence>
<dbReference type="FunFam" id="3.30.310.80:FF:000002">
    <property type="entry name" value="Non-specific serine/threonine protein kinase"/>
    <property type="match status" value="1"/>
</dbReference>
<evidence type="ECO:0000256" key="4">
    <source>
        <dbReference type="ARBA" id="ARBA00022679"/>
    </source>
</evidence>
<dbReference type="Proteomes" id="UP001457282">
    <property type="component" value="Unassembled WGS sequence"/>
</dbReference>
<feature type="domain" description="NAF" evidence="11">
    <location>
        <begin position="77"/>
        <end position="101"/>
    </location>
</feature>
<comment type="catalytic activity">
    <reaction evidence="10">
        <text>L-seryl-[protein] + ATP = O-phospho-L-seryl-[protein] + ADP + H(+)</text>
        <dbReference type="Rhea" id="RHEA:17989"/>
        <dbReference type="Rhea" id="RHEA-COMP:9863"/>
        <dbReference type="Rhea" id="RHEA-COMP:11604"/>
        <dbReference type="ChEBI" id="CHEBI:15378"/>
        <dbReference type="ChEBI" id="CHEBI:29999"/>
        <dbReference type="ChEBI" id="CHEBI:30616"/>
        <dbReference type="ChEBI" id="CHEBI:83421"/>
        <dbReference type="ChEBI" id="CHEBI:456216"/>
        <dbReference type="EC" id="2.7.11.1"/>
    </reaction>
</comment>
<keyword evidence="4" id="KW-0808">Transferase</keyword>
<dbReference type="GO" id="GO:0005524">
    <property type="term" value="F:ATP binding"/>
    <property type="evidence" value="ECO:0007669"/>
    <property type="project" value="UniProtKB-KW"/>
</dbReference>
<name>A0AAW1WZL8_RUBAR</name>
<dbReference type="PROSITE" id="PS50816">
    <property type="entry name" value="NAF"/>
    <property type="match status" value="1"/>
</dbReference>
<dbReference type="InterPro" id="IPR028375">
    <property type="entry name" value="KA1/Ssp2_C"/>
</dbReference>
<evidence type="ECO:0000259" key="11">
    <source>
        <dbReference type="PROSITE" id="PS50816"/>
    </source>
</evidence>
<dbReference type="InterPro" id="IPR011009">
    <property type="entry name" value="Kinase-like_dom_sf"/>
</dbReference>
<proteinExistence type="inferred from homology"/>
<reference evidence="12 13" key="1">
    <citation type="journal article" date="2023" name="G3 (Bethesda)">
        <title>A chromosome-length genome assembly and annotation of blackberry (Rubus argutus, cv. 'Hillquist').</title>
        <authorList>
            <person name="Bruna T."/>
            <person name="Aryal R."/>
            <person name="Dudchenko O."/>
            <person name="Sargent D.J."/>
            <person name="Mead D."/>
            <person name="Buti M."/>
            <person name="Cavallini A."/>
            <person name="Hytonen T."/>
            <person name="Andres J."/>
            <person name="Pham M."/>
            <person name="Weisz D."/>
            <person name="Mascagni F."/>
            <person name="Usai G."/>
            <person name="Natali L."/>
            <person name="Bassil N."/>
            <person name="Fernandez G.E."/>
            <person name="Lomsadze A."/>
            <person name="Armour M."/>
            <person name="Olukolu B."/>
            <person name="Poorten T."/>
            <person name="Britton C."/>
            <person name="Davik J."/>
            <person name="Ashrafi H."/>
            <person name="Aiden E.L."/>
            <person name="Borodovsky M."/>
            <person name="Worthington M."/>
        </authorList>
    </citation>
    <scope>NUCLEOTIDE SEQUENCE [LARGE SCALE GENOMIC DNA]</scope>
    <source>
        <strain evidence="12">PI 553951</strain>
    </source>
</reference>
<sequence>MPNLVSGGSKTLIHSILDPNPATRITIEQIRNDEWFQKNYIPAKLLEYEDVNLDDVNAVFDETEEQRDSEHQGSEDMGPLVLNAFDLIILSQGLNLATMFDRGKDCMKYQTRFVSQKPAKVVLSSMEVAAQSMGFKTHIRNYKMRVEGLSSSKTSHFSIILEIFEVAPTYFMVDIQKADGDASEFLKFYKNFCSNLEDIIWKPPTESSKSRISKSKSKKH</sequence>
<keyword evidence="5" id="KW-0547">Nucleotide-binding</keyword>
<dbReference type="PANTHER" id="PTHR43895:SF114">
    <property type="entry name" value="NON-SPECIFIC SERINE_THREONINE PROTEIN KINASE"/>
    <property type="match status" value="1"/>
</dbReference>
<dbReference type="Gene3D" id="3.30.310.80">
    <property type="entry name" value="Kinase associated domain 1, KA1"/>
    <property type="match status" value="1"/>
</dbReference>
<dbReference type="GO" id="GO:0007165">
    <property type="term" value="P:signal transduction"/>
    <property type="evidence" value="ECO:0007669"/>
    <property type="project" value="InterPro"/>
</dbReference>
<evidence type="ECO:0000256" key="5">
    <source>
        <dbReference type="ARBA" id="ARBA00022741"/>
    </source>
</evidence>
<evidence type="ECO:0000256" key="10">
    <source>
        <dbReference type="ARBA" id="ARBA00048679"/>
    </source>
</evidence>
<dbReference type="InterPro" id="IPR018451">
    <property type="entry name" value="NAF/FISL_domain"/>
</dbReference>
<evidence type="ECO:0000256" key="1">
    <source>
        <dbReference type="ARBA" id="ARBA00006234"/>
    </source>
</evidence>
<dbReference type="PANTHER" id="PTHR43895">
    <property type="entry name" value="CALCIUM/CALMODULIN-DEPENDENT PROTEIN KINASE KINASE-RELATED"/>
    <property type="match status" value="1"/>
</dbReference>
<keyword evidence="13" id="KW-1185">Reference proteome</keyword>
<dbReference type="CDD" id="cd12195">
    <property type="entry name" value="CIPK_C"/>
    <property type="match status" value="1"/>
</dbReference>
<evidence type="ECO:0000256" key="3">
    <source>
        <dbReference type="ARBA" id="ARBA00022527"/>
    </source>
</evidence>
<keyword evidence="8" id="KW-0464">Manganese</keyword>
<dbReference type="EMBL" id="JBEDUW010000005">
    <property type="protein sequence ID" value="KAK9930142.1"/>
    <property type="molecule type" value="Genomic_DNA"/>
</dbReference>
<evidence type="ECO:0000256" key="8">
    <source>
        <dbReference type="ARBA" id="ARBA00023211"/>
    </source>
</evidence>